<organism evidence="2 3">
    <name type="scientific">Microbacterium hominis</name>
    <dbReference type="NCBI Taxonomy" id="162426"/>
    <lineage>
        <taxon>Bacteria</taxon>
        <taxon>Bacillati</taxon>
        <taxon>Actinomycetota</taxon>
        <taxon>Actinomycetes</taxon>
        <taxon>Micrococcales</taxon>
        <taxon>Microbacteriaceae</taxon>
        <taxon>Microbacterium</taxon>
    </lineage>
</organism>
<dbReference type="KEGG" id="mhos:CXR34_07095"/>
<dbReference type="Proteomes" id="UP000233276">
    <property type="component" value="Chromosome"/>
</dbReference>
<evidence type="ECO:0000313" key="2">
    <source>
        <dbReference type="EMBL" id="AUG29253.1"/>
    </source>
</evidence>
<keyword evidence="1" id="KW-1133">Transmembrane helix</keyword>
<evidence type="ECO:0000313" key="3">
    <source>
        <dbReference type="Proteomes" id="UP000233276"/>
    </source>
</evidence>
<keyword evidence="1" id="KW-0812">Transmembrane</keyword>
<dbReference type="Pfam" id="PF14155">
    <property type="entry name" value="DUF4307"/>
    <property type="match status" value="1"/>
</dbReference>
<feature type="transmembrane region" description="Helical" evidence="1">
    <location>
        <begin position="25"/>
        <end position="43"/>
    </location>
</feature>
<dbReference type="InterPro" id="IPR025443">
    <property type="entry name" value="DUF4307"/>
</dbReference>
<keyword evidence="1" id="KW-0472">Membrane</keyword>
<reference evidence="2 3" key="1">
    <citation type="submission" date="2017-12" db="EMBL/GenBank/DDBJ databases">
        <title>Isolation and characterization of estrogens degradatiion strain Microbacterium hominis SJTG1.</title>
        <authorList>
            <person name="Xiong W."/>
            <person name="Yin C."/>
            <person name="Zheng D."/>
            <person name="Liang R."/>
        </authorList>
    </citation>
    <scope>NUCLEOTIDE SEQUENCE [LARGE SCALE GENOMIC DNA]</scope>
    <source>
        <strain evidence="2 3">SJTG1</strain>
    </source>
</reference>
<accession>A0A2K9DX93</accession>
<protein>
    <submittedName>
        <fullName evidence="2">DUF4307 domain-containing protein</fullName>
    </submittedName>
</protein>
<gene>
    <name evidence="2" type="ORF">CXR34_07095</name>
</gene>
<dbReference type="RefSeq" id="WP_101306032.1">
    <property type="nucleotide sequence ID" value="NZ_CP025299.1"/>
</dbReference>
<dbReference type="EMBL" id="CP025299">
    <property type="protein sequence ID" value="AUG29253.1"/>
    <property type="molecule type" value="Genomic_DNA"/>
</dbReference>
<sequence>MTAMRTQQELDDRYGRGRGIRGRRWAWIGVGALAIAVVGYFGWSTYAQAAQSVDIDVTAFHLDDAHSVTVDFQLTLPRGAAVDCVIEAQDTEHGIVGWKVVSYPADDAHSRSFSETVVTTAEATTGLVPSCWIP</sequence>
<proteinExistence type="predicted"/>
<dbReference type="AlphaFoldDB" id="A0A2K9DX93"/>
<name>A0A2K9DX93_9MICO</name>
<evidence type="ECO:0000256" key="1">
    <source>
        <dbReference type="SAM" id="Phobius"/>
    </source>
</evidence>